<feature type="coiled-coil region" evidence="1">
    <location>
        <begin position="404"/>
        <end position="467"/>
    </location>
</feature>
<dbReference type="PANTHER" id="PTHR38462:SF1">
    <property type="entry name" value="YPRB RIBONUCLEASE H-LIKE DOMAIN-CONTAINING PROTEIN"/>
    <property type="match status" value="1"/>
</dbReference>
<dbReference type="Proteomes" id="UP000677918">
    <property type="component" value="Unassembled WGS sequence"/>
</dbReference>
<dbReference type="SUPFAM" id="SSF53098">
    <property type="entry name" value="Ribonuclease H-like"/>
    <property type="match status" value="1"/>
</dbReference>
<dbReference type="GO" id="GO:0003676">
    <property type="term" value="F:nucleic acid binding"/>
    <property type="evidence" value="ECO:0007669"/>
    <property type="project" value="InterPro"/>
</dbReference>
<dbReference type="InterPro" id="IPR036397">
    <property type="entry name" value="RNaseH_sf"/>
</dbReference>
<gene>
    <name evidence="4" type="ORF">XYCOK13_10650</name>
</gene>
<evidence type="ECO:0000256" key="2">
    <source>
        <dbReference type="SAM" id="MobiDB-lite"/>
    </source>
</evidence>
<feature type="region of interest" description="Disordered" evidence="2">
    <location>
        <begin position="105"/>
        <end position="130"/>
    </location>
</feature>
<dbReference type="Pfam" id="PF13482">
    <property type="entry name" value="RNase_H_2"/>
    <property type="match status" value="1"/>
</dbReference>
<proteinExistence type="predicted"/>
<dbReference type="Gene3D" id="3.30.420.10">
    <property type="entry name" value="Ribonuclease H-like superfamily/Ribonuclease H"/>
    <property type="match status" value="1"/>
</dbReference>
<dbReference type="AlphaFoldDB" id="A0A8J4M277"/>
<evidence type="ECO:0000256" key="1">
    <source>
        <dbReference type="SAM" id="Coils"/>
    </source>
</evidence>
<dbReference type="RefSeq" id="WP_213410855.1">
    <property type="nucleotide sequence ID" value="NZ_BOVK01000014.1"/>
</dbReference>
<accession>A0A8J4M277</accession>
<dbReference type="PANTHER" id="PTHR38462">
    <property type="entry name" value="EXONUCLEASE-LIKE PROTEIN"/>
    <property type="match status" value="1"/>
</dbReference>
<dbReference type="InterPro" id="IPR011990">
    <property type="entry name" value="TPR-like_helical_dom_sf"/>
</dbReference>
<feature type="domain" description="YprB ribonuclease H-like" evidence="3">
    <location>
        <begin position="139"/>
        <end position="308"/>
    </location>
</feature>
<organism evidence="4 5">
    <name type="scientific">Xylanibacillus composti</name>
    <dbReference type="NCBI Taxonomy" id="1572762"/>
    <lineage>
        <taxon>Bacteria</taxon>
        <taxon>Bacillati</taxon>
        <taxon>Bacillota</taxon>
        <taxon>Bacilli</taxon>
        <taxon>Bacillales</taxon>
        <taxon>Paenibacillaceae</taxon>
        <taxon>Xylanibacillus</taxon>
    </lineage>
</organism>
<keyword evidence="1" id="KW-0175">Coiled coil</keyword>
<keyword evidence="5" id="KW-1185">Reference proteome</keyword>
<sequence length="469" mass="52800">MRLRDQLFKQRQRAQAPELANPDAESVLAEAIKRQAGERVPSGDEGARIEELPEWTPFEAHLAVNARGSFIRRRRVYPLDHVHGHARLGDLLGFAEVLEQVAVKPGGKAGTKPSRQDGAHPVQDPNGEEQGPPLYERMLFLDTETTGLGVGAGNVPFMVGIGYFRQQAFIVDQMLIRNPAEERAMLHELDSMLASYTHLVTYNGRTFDWPVVRNRFVMHRMAVSGLDRFAHLDFLYPSRSLYRKTLPTCRLSMVEERRLGVYRHEDVPGSLAPELYVKYLAEQEPAILEGVFRHNEWDILTLNLLAAHFAALAAGTMPFRSLEATEVFRAGVWFENQGMQARADAAYAYLLELHPEERRGLQLELAQVLKKKGALQAAVQLWEESLQADDAASSDGIEARVQLAMAYEHRLKDLSRALQVAEEAKELALRRMTLARGRDGGKQRAQLADLVKRVERLRRKAAASKEQTG</sequence>
<protein>
    <submittedName>
        <fullName evidence="4">Ribonuclease H-like domain-containing protein</fullName>
    </submittedName>
</protein>
<feature type="region of interest" description="Disordered" evidence="2">
    <location>
        <begin position="1"/>
        <end position="23"/>
    </location>
</feature>
<name>A0A8J4M277_9BACL</name>
<dbReference type="InterPro" id="IPR012337">
    <property type="entry name" value="RNaseH-like_sf"/>
</dbReference>
<evidence type="ECO:0000259" key="3">
    <source>
        <dbReference type="Pfam" id="PF13482"/>
    </source>
</evidence>
<dbReference type="EMBL" id="BOVK01000014">
    <property type="protein sequence ID" value="GIQ68241.1"/>
    <property type="molecule type" value="Genomic_DNA"/>
</dbReference>
<comment type="caution">
    <text evidence="4">The sequence shown here is derived from an EMBL/GenBank/DDBJ whole genome shotgun (WGS) entry which is preliminary data.</text>
</comment>
<dbReference type="InterPro" id="IPR038720">
    <property type="entry name" value="YprB_RNase_H-like_dom"/>
</dbReference>
<reference evidence="4" key="1">
    <citation type="submission" date="2021-04" db="EMBL/GenBank/DDBJ databases">
        <title>Draft genome sequence of Xylanibacillus composti strain K13.</title>
        <authorList>
            <person name="Uke A."/>
            <person name="Chhe C."/>
            <person name="Baramee S."/>
            <person name="Kosugi A."/>
        </authorList>
    </citation>
    <scope>NUCLEOTIDE SEQUENCE</scope>
    <source>
        <strain evidence="4">K13</strain>
    </source>
</reference>
<dbReference type="SUPFAM" id="SSF48452">
    <property type="entry name" value="TPR-like"/>
    <property type="match status" value="1"/>
</dbReference>
<evidence type="ECO:0000313" key="4">
    <source>
        <dbReference type="EMBL" id="GIQ68241.1"/>
    </source>
</evidence>
<dbReference type="Gene3D" id="1.25.40.10">
    <property type="entry name" value="Tetratricopeptide repeat domain"/>
    <property type="match status" value="1"/>
</dbReference>
<evidence type="ECO:0000313" key="5">
    <source>
        <dbReference type="Proteomes" id="UP000677918"/>
    </source>
</evidence>